<feature type="region of interest" description="Disordered" evidence="1">
    <location>
        <begin position="1"/>
        <end position="66"/>
    </location>
</feature>
<dbReference type="AlphaFoldDB" id="A0AA88A799"/>
<dbReference type="Proteomes" id="UP001187192">
    <property type="component" value="Unassembled WGS sequence"/>
</dbReference>
<name>A0AA88A799_FICCA</name>
<protein>
    <submittedName>
        <fullName evidence="2">Uncharacterized protein</fullName>
    </submittedName>
</protein>
<gene>
    <name evidence="2" type="ORF">TIFTF001_015126</name>
</gene>
<organism evidence="2 3">
    <name type="scientific">Ficus carica</name>
    <name type="common">Common fig</name>
    <dbReference type="NCBI Taxonomy" id="3494"/>
    <lineage>
        <taxon>Eukaryota</taxon>
        <taxon>Viridiplantae</taxon>
        <taxon>Streptophyta</taxon>
        <taxon>Embryophyta</taxon>
        <taxon>Tracheophyta</taxon>
        <taxon>Spermatophyta</taxon>
        <taxon>Magnoliopsida</taxon>
        <taxon>eudicotyledons</taxon>
        <taxon>Gunneridae</taxon>
        <taxon>Pentapetalae</taxon>
        <taxon>rosids</taxon>
        <taxon>fabids</taxon>
        <taxon>Rosales</taxon>
        <taxon>Moraceae</taxon>
        <taxon>Ficeae</taxon>
        <taxon>Ficus</taxon>
    </lineage>
</organism>
<feature type="compositionally biased region" description="Basic and acidic residues" evidence="1">
    <location>
        <begin position="52"/>
        <end position="61"/>
    </location>
</feature>
<evidence type="ECO:0000256" key="1">
    <source>
        <dbReference type="SAM" id="MobiDB-lite"/>
    </source>
</evidence>
<keyword evidence="3" id="KW-1185">Reference proteome</keyword>
<reference evidence="2" key="1">
    <citation type="submission" date="2023-07" db="EMBL/GenBank/DDBJ databases">
        <title>draft genome sequence of fig (Ficus carica).</title>
        <authorList>
            <person name="Takahashi T."/>
            <person name="Nishimura K."/>
        </authorList>
    </citation>
    <scope>NUCLEOTIDE SEQUENCE</scope>
</reference>
<evidence type="ECO:0000313" key="3">
    <source>
        <dbReference type="Proteomes" id="UP001187192"/>
    </source>
</evidence>
<comment type="caution">
    <text evidence="2">The sequence shown here is derived from an EMBL/GenBank/DDBJ whole genome shotgun (WGS) entry which is preliminary data.</text>
</comment>
<proteinExistence type="predicted"/>
<dbReference type="EMBL" id="BTGU01000021">
    <property type="protein sequence ID" value="GMN45937.1"/>
    <property type="molecule type" value="Genomic_DNA"/>
</dbReference>
<evidence type="ECO:0000313" key="2">
    <source>
        <dbReference type="EMBL" id="GMN45937.1"/>
    </source>
</evidence>
<sequence>MGSKHGAEPSFRKPSWKHGASTTVKRPSWYPPRVGVPRQSIDRHGLPTAGEIPRRSKDHRGSSPVRDTTTVFKKLSWYPYRENLKITREACALECGPNFAP</sequence>
<accession>A0AA88A799</accession>
<feature type="compositionally biased region" description="Basic and acidic residues" evidence="1">
    <location>
        <begin position="1"/>
        <end position="11"/>
    </location>
</feature>